<sequence>MSINGTGDRYATEWEVFEVPMLGSSSQGVPVENAHRNAGMASATDVSNLSLISLFDVVWSVRGQIETFRECVEKLFDVVGTLSSRMNVVIEATIGTKKSSRALKSHKPLYRENFLGMHFWHKSIWKESKDVQPSQSNSKEDKKNWSKSQAEYKNLGFFKWESGQVFLIGERAAVANVARCTFRELDHSKVMAPPATWMGLALDYHREIVFSALYNNYPVIANCTDDWKADQHHSWPKRWAAQMPTARSIKKEARSVSIVAEEDRVNPMPEIEVDKGEPNVGHDENTDPAPLLPGSMQK</sequence>
<reference evidence="2 3" key="1">
    <citation type="journal article" date="2012" name="BMC Genomics">
        <title>Comparative genomics of the white-rot fungi, Phanerochaete carnosa and P. chrysosporium, to elucidate the genetic basis of the distinct wood types they colonize.</title>
        <authorList>
            <person name="Suzuki H."/>
            <person name="MacDonald J."/>
            <person name="Syed K."/>
            <person name="Salamov A."/>
            <person name="Hori C."/>
            <person name="Aerts A."/>
            <person name="Henrissat B."/>
            <person name="Wiebenga A."/>
            <person name="vanKuyk P.A."/>
            <person name="Barry K."/>
            <person name="Lindquist E."/>
            <person name="LaButti K."/>
            <person name="Lapidus A."/>
            <person name="Lucas S."/>
            <person name="Coutinho P."/>
            <person name="Gong Y."/>
            <person name="Samejima M."/>
            <person name="Mahadevan R."/>
            <person name="Abou-Zaid M."/>
            <person name="de Vries R.P."/>
            <person name="Igarashi K."/>
            <person name="Yadav J.S."/>
            <person name="Grigoriev I.V."/>
            <person name="Master E.R."/>
        </authorList>
    </citation>
    <scope>NUCLEOTIDE SEQUENCE [LARGE SCALE GENOMIC DNA]</scope>
    <source>
        <strain evidence="2 3">HHB-10118-sp</strain>
    </source>
</reference>
<gene>
    <name evidence="2" type="ORF">PHACADRAFT_27601</name>
</gene>
<protein>
    <submittedName>
        <fullName evidence="2">Uncharacterized protein</fullName>
    </submittedName>
</protein>
<dbReference type="AlphaFoldDB" id="K5X241"/>
<accession>K5X241</accession>
<evidence type="ECO:0000256" key="1">
    <source>
        <dbReference type="SAM" id="MobiDB-lite"/>
    </source>
</evidence>
<evidence type="ECO:0000313" key="2">
    <source>
        <dbReference type="EMBL" id="EKM56827.1"/>
    </source>
</evidence>
<name>K5X241_PHACS</name>
<dbReference type="InParanoid" id="K5X241"/>
<organism evidence="2 3">
    <name type="scientific">Phanerochaete carnosa (strain HHB-10118-sp)</name>
    <name type="common">White-rot fungus</name>
    <name type="synonym">Peniophora carnosa</name>
    <dbReference type="NCBI Taxonomy" id="650164"/>
    <lineage>
        <taxon>Eukaryota</taxon>
        <taxon>Fungi</taxon>
        <taxon>Dikarya</taxon>
        <taxon>Basidiomycota</taxon>
        <taxon>Agaricomycotina</taxon>
        <taxon>Agaricomycetes</taxon>
        <taxon>Polyporales</taxon>
        <taxon>Phanerochaetaceae</taxon>
        <taxon>Phanerochaete</taxon>
    </lineage>
</organism>
<dbReference type="RefSeq" id="XP_007394053.1">
    <property type="nucleotide sequence ID" value="XM_007393991.1"/>
</dbReference>
<feature type="region of interest" description="Disordered" evidence="1">
    <location>
        <begin position="264"/>
        <end position="298"/>
    </location>
</feature>
<proteinExistence type="predicted"/>
<keyword evidence="3" id="KW-1185">Reference proteome</keyword>
<evidence type="ECO:0000313" key="3">
    <source>
        <dbReference type="Proteomes" id="UP000008370"/>
    </source>
</evidence>
<dbReference type="Proteomes" id="UP000008370">
    <property type="component" value="Unassembled WGS sequence"/>
</dbReference>
<dbReference type="HOGENOM" id="CLU_934172_0_0_1"/>
<feature type="compositionally biased region" description="Basic and acidic residues" evidence="1">
    <location>
        <begin position="272"/>
        <end position="285"/>
    </location>
</feature>
<dbReference type="KEGG" id="pco:PHACADRAFT_27601"/>
<dbReference type="EMBL" id="JH930471">
    <property type="protein sequence ID" value="EKM56827.1"/>
    <property type="molecule type" value="Genomic_DNA"/>
</dbReference>
<dbReference type="GeneID" id="18919506"/>